<keyword evidence="4 10" id="KW-0863">Zinc-finger</keyword>
<dbReference type="PANTHER" id="PTHR46105:SF5">
    <property type="entry name" value="ZINC FINGER AND BTB DOMAIN-CONTAINING PROTEIN 44 ISOFORM X1"/>
    <property type="match status" value="1"/>
</dbReference>
<dbReference type="AlphaFoldDB" id="A0A7T8JVJ8"/>
<dbReference type="SUPFAM" id="SSF57667">
    <property type="entry name" value="beta-beta-alpha zinc fingers"/>
    <property type="match status" value="1"/>
</dbReference>
<accession>A0A7T8JVJ8</accession>
<keyword evidence="3" id="KW-0677">Repeat</keyword>
<dbReference type="Pfam" id="PF00096">
    <property type="entry name" value="zf-C2H2"/>
    <property type="match status" value="2"/>
</dbReference>
<evidence type="ECO:0000256" key="4">
    <source>
        <dbReference type="ARBA" id="ARBA00022771"/>
    </source>
</evidence>
<dbReference type="GO" id="GO:0005634">
    <property type="term" value="C:nucleus"/>
    <property type="evidence" value="ECO:0007669"/>
    <property type="project" value="UniProtKB-SubCell"/>
</dbReference>
<dbReference type="InterPro" id="IPR013087">
    <property type="entry name" value="Znf_C2H2_type"/>
</dbReference>
<evidence type="ECO:0000256" key="6">
    <source>
        <dbReference type="ARBA" id="ARBA00023015"/>
    </source>
</evidence>
<reference evidence="14" key="1">
    <citation type="submission" date="2021-01" db="EMBL/GenBank/DDBJ databases">
        <title>Caligus Genome Assembly.</title>
        <authorList>
            <person name="Gallardo-Escarate C."/>
        </authorList>
    </citation>
    <scope>NUCLEOTIDE SEQUENCE [LARGE SCALE GENOMIC DNA]</scope>
</reference>
<dbReference type="OrthoDB" id="6077919at2759"/>
<keyword evidence="8" id="KW-0804">Transcription</keyword>
<gene>
    <name evidence="13" type="ORF">FKW44_023688</name>
</gene>
<evidence type="ECO:0000256" key="7">
    <source>
        <dbReference type="ARBA" id="ARBA00023125"/>
    </source>
</evidence>
<dbReference type="InterPro" id="IPR011333">
    <property type="entry name" value="SKP1/BTB/POZ_sf"/>
</dbReference>
<dbReference type="Pfam" id="PF00651">
    <property type="entry name" value="BTB"/>
    <property type="match status" value="1"/>
</dbReference>
<keyword evidence="5" id="KW-0862">Zinc</keyword>
<protein>
    <submittedName>
        <fullName evidence="13">LOC578691</fullName>
    </submittedName>
</protein>
<keyword evidence="9" id="KW-0539">Nucleus</keyword>
<evidence type="ECO:0000256" key="9">
    <source>
        <dbReference type="ARBA" id="ARBA00023242"/>
    </source>
</evidence>
<dbReference type="EMBL" id="CP045907">
    <property type="protein sequence ID" value="QQP35455.1"/>
    <property type="molecule type" value="Genomic_DNA"/>
</dbReference>
<dbReference type="SMART" id="SM00355">
    <property type="entry name" value="ZnF_C2H2"/>
    <property type="match status" value="3"/>
</dbReference>
<evidence type="ECO:0000256" key="8">
    <source>
        <dbReference type="ARBA" id="ARBA00023163"/>
    </source>
</evidence>
<dbReference type="PROSITE" id="PS50157">
    <property type="entry name" value="ZINC_FINGER_C2H2_2"/>
    <property type="match status" value="1"/>
</dbReference>
<dbReference type="InterPro" id="IPR000210">
    <property type="entry name" value="BTB/POZ_dom"/>
</dbReference>
<dbReference type="Proteomes" id="UP000595437">
    <property type="component" value="Chromosome 18"/>
</dbReference>
<dbReference type="GO" id="GO:0008270">
    <property type="term" value="F:zinc ion binding"/>
    <property type="evidence" value="ECO:0007669"/>
    <property type="project" value="UniProtKB-KW"/>
</dbReference>
<dbReference type="GO" id="GO:0000981">
    <property type="term" value="F:DNA-binding transcription factor activity, RNA polymerase II-specific"/>
    <property type="evidence" value="ECO:0007669"/>
    <property type="project" value="TreeGrafter"/>
</dbReference>
<keyword evidence="7" id="KW-0238">DNA-binding</keyword>
<dbReference type="Gene3D" id="3.30.710.10">
    <property type="entry name" value="Potassium Channel Kv1.1, Chain A"/>
    <property type="match status" value="1"/>
</dbReference>
<name>A0A7T8JVJ8_CALRO</name>
<dbReference type="PANTHER" id="PTHR46105">
    <property type="entry name" value="AGAP004733-PA"/>
    <property type="match status" value="1"/>
</dbReference>
<feature type="domain" description="C2H2-type" evidence="12">
    <location>
        <begin position="188"/>
        <end position="211"/>
    </location>
</feature>
<proteinExistence type="predicted"/>
<organism evidence="13 14">
    <name type="scientific">Caligus rogercresseyi</name>
    <name type="common">Sea louse</name>
    <dbReference type="NCBI Taxonomy" id="217165"/>
    <lineage>
        <taxon>Eukaryota</taxon>
        <taxon>Metazoa</taxon>
        <taxon>Ecdysozoa</taxon>
        <taxon>Arthropoda</taxon>
        <taxon>Crustacea</taxon>
        <taxon>Multicrustacea</taxon>
        <taxon>Hexanauplia</taxon>
        <taxon>Copepoda</taxon>
        <taxon>Siphonostomatoida</taxon>
        <taxon>Caligidae</taxon>
        <taxon>Caligus</taxon>
    </lineage>
</organism>
<dbReference type="CDD" id="cd18186">
    <property type="entry name" value="BTB_POZ_ZBTB_KLHL-like"/>
    <property type="match status" value="1"/>
</dbReference>
<dbReference type="InterPro" id="IPR036236">
    <property type="entry name" value="Znf_C2H2_sf"/>
</dbReference>
<evidence type="ECO:0000256" key="10">
    <source>
        <dbReference type="PROSITE-ProRule" id="PRU00042"/>
    </source>
</evidence>
<evidence type="ECO:0000256" key="2">
    <source>
        <dbReference type="ARBA" id="ARBA00022723"/>
    </source>
</evidence>
<sequence>MSNMVTLGTYGHIGPLLNAGNPHPDLTFLTRDGMKLKCHRFVIGAQSAFLKALLLSLLEGGGEDPLSSIIHLPDVDSKHMRIVLEFLYTGCLVIEGEDVSEVKGLMSQILCLDARVSQGSEGEAVNERLLMEEELDEPQFTPSRPVIKSQKMRKRKKRIRKYSFCPFTITGVYKASTLRALNQESGTFTCKECDITYDKEASLRRHRSRTHNTNLREECPICRKRLATKSTLSKHLISHQPRSQWPFECPLCKQEFQCKADIPKHLMTSKHKDVQLPSMGSEGWIELINSSARSVSPKYYDDFNSVMLRSGGSDEEDPLSL</sequence>
<dbReference type="InterPro" id="IPR050457">
    <property type="entry name" value="ZnFinger_BTB_dom_contain"/>
</dbReference>
<feature type="domain" description="BTB" evidence="11">
    <location>
        <begin position="24"/>
        <end position="96"/>
    </location>
</feature>
<comment type="subcellular location">
    <subcellularLocation>
        <location evidence="1">Nucleus</location>
    </subcellularLocation>
</comment>
<dbReference type="SUPFAM" id="SSF54695">
    <property type="entry name" value="POZ domain"/>
    <property type="match status" value="1"/>
</dbReference>
<dbReference type="PROSITE" id="PS00028">
    <property type="entry name" value="ZINC_FINGER_C2H2_1"/>
    <property type="match status" value="3"/>
</dbReference>
<evidence type="ECO:0000259" key="12">
    <source>
        <dbReference type="PROSITE" id="PS50157"/>
    </source>
</evidence>
<evidence type="ECO:0000256" key="3">
    <source>
        <dbReference type="ARBA" id="ARBA00022737"/>
    </source>
</evidence>
<evidence type="ECO:0000256" key="5">
    <source>
        <dbReference type="ARBA" id="ARBA00022833"/>
    </source>
</evidence>
<evidence type="ECO:0000313" key="13">
    <source>
        <dbReference type="EMBL" id="QQP35455.1"/>
    </source>
</evidence>
<dbReference type="SMART" id="SM00225">
    <property type="entry name" value="BTB"/>
    <property type="match status" value="1"/>
</dbReference>
<dbReference type="GO" id="GO:0000978">
    <property type="term" value="F:RNA polymerase II cis-regulatory region sequence-specific DNA binding"/>
    <property type="evidence" value="ECO:0007669"/>
    <property type="project" value="TreeGrafter"/>
</dbReference>
<evidence type="ECO:0000313" key="14">
    <source>
        <dbReference type="Proteomes" id="UP000595437"/>
    </source>
</evidence>
<keyword evidence="6" id="KW-0805">Transcription regulation</keyword>
<keyword evidence="14" id="KW-1185">Reference proteome</keyword>
<evidence type="ECO:0000256" key="1">
    <source>
        <dbReference type="ARBA" id="ARBA00004123"/>
    </source>
</evidence>
<dbReference type="PROSITE" id="PS50097">
    <property type="entry name" value="BTB"/>
    <property type="match status" value="1"/>
</dbReference>
<dbReference type="Gene3D" id="3.30.160.60">
    <property type="entry name" value="Classic Zinc Finger"/>
    <property type="match status" value="1"/>
</dbReference>
<evidence type="ECO:0000259" key="11">
    <source>
        <dbReference type="PROSITE" id="PS50097"/>
    </source>
</evidence>
<keyword evidence="2" id="KW-0479">Metal-binding</keyword>